<dbReference type="Proteomes" id="UP001150830">
    <property type="component" value="Unassembled WGS sequence"/>
</dbReference>
<evidence type="ECO:0000256" key="2">
    <source>
        <dbReference type="ARBA" id="ARBA00004141"/>
    </source>
</evidence>
<dbReference type="PROSITE" id="PS50109">
    <property type="entry name" value="HIS_KIN"/>
    <property type="match status" value="1"/>
</dbReference>
<accession>A0A9X3EIN8</accession>
<evidence type="ECO:0000256" key="8">
    <source>
        <dbReference type="ARBA" id="ARBA00022777"/>
    </source>
</evidence>
<dbReference type="InterPro" id="IPR004358">
    <property type="entry name" value="Sig_transdc_His_kin-like_C"/>
</dbReference>
<dbReference type="InterPro" id="IPR001734">
    <property type="entry name" value="Na/solute_symporter"/>
</dbReference>
<dbReference type="Pfam" id="PF02518">
    <property type="entry name" value="HATPase_c"/>
    <property type="match status" value="1"/>
</dbReference>
<keyword evidence="8 16" id="KW-0418">Kinase</keyword>
<dbReference type="FunFam" id="3.30.565.10:FF:000049">
    <property type="entry name" value="Two-component sensor histidine kinase"/>
    <property type="match status" value="1"/>
</dbReference>
<sequence>MSGYINTVWFAGTISLLYVALLFVVAIWGNRVSRSGWQPYIYSLTLAIFCTTWAFYGTVQQAAYFGWWLAPTYLGAILLITLGWKLFDRIVRIARQENSTTISDFISARYGHSRGIGMTVALLCLLGVVPYIALQLKAVSGSFQLLTSSAVTTVSWFRDPTLYIAAFMALFSILFGTRTVDSSESHRGMMLAIAFESLIKLVAMLAVGCFAVYGLYDGFADLWQRVMQQPDLAQRLADYHNPSIYLTHVLLGGLAIVALPRHFHVAVVEYRSERDIQTARWLFPLYLLLMNLFVLPLALVAALQPGILELGYITLTIPLLAGQDWLALLAYLGGFSAGTSMVIISSITLATMMCNELLLPGLIKLGWQGPTSDIRQRVLVIRRLTILVILILGFVYYRMLSRYHSLAEIGFLSFVAVAQFAPAMLIGLIWHGANRSGAAWGIGTGFVVWLYCLFLPVLAGEGWLPAVFLNGHDWLPFLRPHALFGLEGLDPGVHGTFWSLLLNCLALVLGSLYYKPGFADVEQAQRFVMSPEPGMLRSGRQAGVRVDDLRALLLRFLSAAKVASLFEATSNPLTGRLLARGQVDDVTLRAADRLLRSVVGRRGADLLLRNLLDDQGNRFSNLNNIMDEVSEVVLFNRDVLNAVLHSLNQGITVIDENDNLVAWNQKFAALYQFPPGYLYVGQSSENVVRFIARSGGYGDGDEEDMVRLRREEVRNREALLYVRETSDGRHIQLNGIPINNSLYVTVYTDITDQRHIERRLRLANEVLEERVSERTRELRTLNEDLEKANRNKTRFLAAAGHDLVQPLNSATLFSASIISKLERRREQAPELVDAVLPVACHLDQSLHAAESLLGELLEISKLDADIIRARYQVLPLGQILESLLAEFRPLIERKGLVLRTVPTSLTVRTDPVLLRRILQNLLANALRYTSHGRILVGGRRRGTHVEVQVLDSGPGIPDSELEAIFEEFHRLPAAGPDVSSKGLGLGLSIVQRLGQLLDHPVRVQSVAGRGSCFGVLLPSVEAELPIERIHPPLRANGGSGLILCVDNEIQITTGMSHLLGDWGYEVRVAADENGARAILNGARPALVIVDYHLDEGRTGLQLLASLQQEWSTGQDVVAVPGLVISADYTDEVKQAIEQQGYRLLRKPVKPMALRAVINRLLETL</sequence>
<dbReference type="Gene3D" id="3.40.50.2300">
    <property type="match status" value="1"/>
</dbReference>
<dbReference type="GO" id="GO:0009927">
    <property type="term" value="F:histidine phosphotransfer kinase activity"/>
    <property type="evidence" value="ECO:0007669"/>
    <property type="project" value="TreeGrafter"/>
</dbReference>
<dbReference type="GO" id="GO:0005886">
    <property type="term" value="C:plasma membrane"/>
    <property type="evidence" value="ECO:0007669"/>
    <property type="project" value="TreeGrafter"/>
</dbReference>
<feature type="transmembrane region" description="Helical" evidence="13">
    <location>
        <begin position="162"/>
        <end position="180"/>
    </location>
</feature>
<dbReference type="PANTHER" id="PTHR43047:SF9">
    <property type="entry name" value="HISTIDINE KINASE"/>
    <property type="match status" value="1"/>
</dbReference>
<dbReference type="Pfam" id="PF00072">
    <property type="entry name" value="Response_reg"/>
    <property type="match status" value="1"/>
</dbReference>
<feature type="transmembrane region" description="Helical" evidence="13">
    <location>
        <begin position="281"/>
        <end position="305"/>
    </location>
</feature>
<dbReference type="GO" id="GO:0000155">
    <property type="term" value="F:phosphorelay sensor kinase activity"/>
    <property type="evidence" value="ECO:0007669"/>
    <property type="project" value="InterPro"/>
</dbReference>
<organism evidence="16 17">
    <name type="scientific">Parathalassolituus penaei</name>
    <dbReference type="NCBI Taxonomy" id="2997323"/>
    <lineage>
        <taxon>Bacteria</taxon>
        <taxon>Pseudomonadati</taxon>
        <taxon>Pseudomonadota</taxon>
        <taxon>Gammaproteobacteria</taxon>
        <taxon>Oceanospirillales</taxon>
        <taxon>Oceanospirillaceae</taxon>
        <taxon>Parathalassolituus</taxon>
    </lineage>
</organism>
<reference evidence="16" key="1">
    <citation type="submission" date="2022-11" db="EMBL/GenBank/DDBJ databases">
        <title>Parathalassolutuus dongxingensis gen. nov., sp. nov., a novel member of family Oceanospirillaceae isolated from a coastal shrimp pond in Guangxi, China.</title>
        <authorList>
            <person name="Chen H."/>
        </authorList>
    </citation>
    <scope>NUCLEOTIDE SEQUENCE</scope>
    <source>
        <strain evidence="16">G-43</strain>
    </source>
</reference>
<dbReference type="CDD" id="cd00156">
    <property type="entry name" value="REC"/>
    <property type="match status" value="1"/>
</dbReference>
<dbReference type="InterPro" id="IPR036890">
    <property type="entry name" value="HATPase_C_sf"/>
</dbReference>
<dbReference type="CDD" id="cd10322">
    <property type="entry name" value="SLC5sbd"/>
    <property type="match status" value="1"/>
</dbReference>
<evidence type="ECO:0000256" key="12">
    <source>
        <dbReference type="SAM" id="Coils"/>
    </source>
</evidence>
<dbReference type="SUPFAM" id="SSF52172">
    <property type="entry name" value="CheY-like"/>
    <property type="match status" value="1"/>
</dbReference>
<feature type="transmembrane region" description="Helical" evidence="13">
    <location>
        <begin position="65"/>
        <end position="87"/>
    </location>
</feature>
<keyword evidence="12" id="KW-0175">Coiled coil</keyword>
<feature type="transmembrane region" description="Helical" evidence="13">
    <location>
        <begin position="409"/>
        <end position="430"/>
    </location>
</feature>
<feature type="domain" description="Histidine kinase" evidence="14">
    <location>
        <begin position="798"/>
        <end position="1021"/>
    </location>
</feature>
<evidence type="ECO:0000256" key="7">
    <source>
        <dbReference type="ARBA" id="ARBA00022692"/>
    </source>
</evidence>
<evidence type="ECO:0000256" key="6">
    <source>
        <dbReference type="ARBA" id="ARBA00022679"/>
    </source>
</evidence>
<feature type="transmembrane region" description="Helical" evidence="13">
    <location>
        <begin position="40"/>
        <end position="59"/>
    </location>
</feature>
<evidence type="ECO:0000259" key="15">
    <source>
        <dbReference type="PROSITE" id="PS50110"/>
    </source>
</evidence>
<dbReference type="PROSITE" id="PS50110">
    <property type="entry name" value="RESPONSE_REGULATORY"/>
    <property type="match status" value="1"/>
</dbReference>
<dbReference type="Gene3D" id="3.30.565.10">
    <property type="entry name" value="Histidine kinase-like ATPase, C-terminal domain"/>
    <property type="match status" value="1"/>
</dbReference>
<evidence type="ECO:0000313" key="17">
    <source>
        <dbReference type="Proteomes" id="UP001150830"/>
    </source>
</evidence>
<evidence type="ECO:0000256" key="13">
    <source>
        <dbReference type="SAM" id="Phobius"/>
    </source>
</evidence>
<feature type="transmembrane region" description="Helical" evidence="13">
    <location>
        <begin position="192"/>
        <end position="216"/>
    </location>
</feature>
<dbReference type="AlphaFoldDB" id="A0A9X3EIN8"/>
<dbReference type="SMART" id="SM00448">
    <property type="entry name" value="REC"/>
    <property type="match status" value="1"/>
</dbReference>
<evidence type="ECO:0000259" key="14">
    <source>
        <dbReference type="PROSITE" id="PS50109"/>
    </source>
</evidence>
<keyword evidence="6" id="KW-0808">Transferase</keyword>
<dbReference type="RefSeq" id="WP_283175641.1">
    <property type="nucleotide sequence ID" value="NZ_JAPNOA010000059.1"/>
</dbReference>
<feature type="domain" description="Response regulatory" evidence="15">
    <location>
        <begin position="1041"/>
        <end position="1161"/>
    </location>
</feature>
<dbReference type="CDD" id="cd00082">
    <property type="entry name" value="HisKA"/>
    <property type="match status" value="1"/>
</dbReference>
<dbReference type="PRINTS" id="PR00344">
    <property type="entry name" value="BCTRLSENSOR"/>
</dbReference>
<dbReference type="InterPro" id="IPR003594">
    <property type="entry name" value="HATPase_dom"/>
</dbReference>
<feature type="transmembrane region" description="Helical" evidence="13">
    <location>
        <begin position="115"/>
        <end position="134"/>
    </location>
</feature>
<comment type="caution">
    <text evidence="16">The sequence shown here is derived from an EMBL/GenBank/DDBJ whole genome shotgun (WGS) entry which is preliminary data.</text>
</comment>
<dbReference type="InterPro" id="IPR036097">
    <property type="entry name" value="HisK_dim/P_sf"/>
</dbReference>
<dbReference type="PROSITE" id="PS50283">
    <property type="entry name" value="NA_SOLUT_SYMP_3"/>
    <property type="match status" value="1"/>
</dbReference>
<dbReference type="InterPro" id="IPR011006">
    <property type="entry name" value="CheY-like_superfamily"/>
</dbReference>
<comment type="subcellular location">
    <subcellularLocation>
        <location evidence="2">Membrane</location>
        <topology evidence="2">Multi-pass membrane protein</topology>
    </subcellularLocation>
</comment>
<comment type="catalytic activity">
    <reaction evidence="1">
        <text>ATP + protein L-histidine = ADP + protein N-phospho-L-histidine.</text>
        <dbReference type="EC" id="2.7.13.3"/>
    </reaction>
</comment>
<comment type="similarity">
    <text evidence="3">Belongs to the sodium:solute symporter (SSF) (TC 2.A.21) family.</text>
</comment>
<evidence type="ECO:0000256" key="11">
    <source>
        <dbReference type="PROSITE-ProRule" id="PRU00169"/>
    </source>
</evidence>
<dbReference type="CDD" id="cd00075">
    <property type="entry name" value="HATPase"/>
    <property type="match status" value="1"/>
</dbReference>
<dbReference type="InterPro" id="IPR038377">
    <property type="entry name" value="Na/Glc_symporter_sf"/>
</dbReference>
<evidence type="ECO:0000256" key="5">
    <source>
        <dbReference type="ARBA" id="ARBA00022553"/>
    </source>
</evidence>
<dbReference type="SUPFAM" id="SSF55874">
    <property type="entry name" value="ATPase domain of HSP90 chaperone/DNA topoisomerase II/histidine kinase"/>
    <property type="match status" value="1"/>
</dbReference>
<keyword evidence="5 11" id="KW-0597">Phosphoprotein</keyword>
<protein>
    <recommendedName>
        <fullName evidence="4">histidine kinase</fullName>
        <ecNumber evidence="4">2.7.13.3</ecNumber>
    </recommendedName>
</protein>
<dbReference type="Gene3D" id="1.20.1730.10">
    <property type="entry name" value="Sodium/glucose cotransporter"/>
    <property type="match status" value="1"/>
</dbReference>
<dbReference type="SMART" id="SM00387">
    <property type="entry name" value="HATPase_c"/>
    <property type="match status" value="1"/>
</dbReference>
<name>A0A9X3EIN8_9GAMM</name>
<feature type="transmembrane region" description="Helical" evidence="13">
    <location>
        <begin position="325"/>
        <end position="358"/>
    </location>
</feature>
<dbReference type="InterPro" id="IPR003661">
    <property type="entry name" value="HisK_dim/P_dom"/>
</dbReference>
<dbReference type="EMBL" id="JAPNOA010000059">
    <property type="protein sequence ID" value="MCY0967444.1"/>
    <property type="molecule type" value="Genomic_DNA"/>
</dbReference>
<keyword evidence="17" id="KW-1185">Reference proteome</keyword>
<dbReference type="PANTHER" id="PTHR43047">
    <property type="entry name" value="TWO-COMPONENT HISTIDINE PROTEIN KINASE"/>
    <property type="match status" value="1"/>
</dbReference>
<feature type="transmembrane region" description="Helical" evidence="13">
    <location>
        <begin position="379"/>
        <end position="397"/>
    </location>
</feature>
<evidence type="ECO:0000256" key="4">
    <source>
        <dbReference type="ARBA" id="ARBA00012438"/>
    </source>
</evidence>
<proteinExistence type="inferred from homology"/>
<feature type="coiled-coil region" evidence="12">
    <location>
        <begin position="764"/>
        <end position="798"/>
    </location>
</feature>
<evidence type="ECO:0000256" key="3">
    <source>
        <dbReference type="ARBA" id="ARBA00006434"/>
    </source>
</evidence>
<feature type="modified residue" description="4-aspartylphosphate" evidence="11">
    <location>
        <position position="1090"/>
    </location>
</feature>
<dbReference type="InterPro" id="IPR001789">
    <property type="entry name" value="Sig_transdc_resp-reg_receiver"/>
</dbReference>
<gene>
    <name evidence="16" type="ORF">OUO13_19865</name>
</gene>
<dbReference type="SUPFAM" id="SSF47384">
    <property type="entry name" value="Homodimeric domain of signal transducing histidine kinase"/>
    <property type="match status" value="1"/>
</dbReference>
<feature type="transmembrane region" description="Helical" evidence="13">
    <location>
        <begin position="437"/>
        <end position="459"/>
    </location>
</feature>
<dbReference type="EC" id="2.7.13.3" evidence="4"/>
<feature type="transmembrane region" description="Helical" evidence="13">
    <location>
        <begin position="243"/>
        <end position="260"/>
    </location>
</feature>
<evidence type="ECO:0000256" key="1">
    <source>
        <dbReference type="ARBA" id="ARBA00000085"/>
    </source>
</evidence>
<keyword evidence="10 13" id="KW-0472">Membrane</keyword>
<evidence type="ECO:0000256" key="9">
    <source>
        <dbReference type="ARBA" id="ARBA00022989"/>
    </source>
</evidence>
<dbReference type="GO" id="GO:0022857">
    <property type="term" value="F:transmembrane transporter activity"/>
    <property type="evidence" value="ECO:0007669"/>
    <property type="project" value="InterPro"/>
</dbReference>
<dbReference type="Gene3D" id="3.30.450.20">
    <property type="entry name" value="PAS domain"/>
    <property type="match status" value="1"/>
</dbReference>
<dbReference type="Pfam" id="PF12860">
    <property type="entry name" value="PAS_7"/>
    <property type="match status" value="1"/>
</dbReference>
<dbReference type="SUPFAM" id="SSF55785">
    <property type="entry name" value="PYP-like sensor domain (PAS domain)"/>
    <property type="match status" value="1"/>
</dbReference>
<feature type="transmembrane region" description="Helical" evidence="13">
    <location>
        <begin position="6"/>
        <end position="28"/>
    </location>
</feature>
<dbReference type="Gene3D" id="1.10.287.130">
    <property type="match status" value="1"/>
</dbReference>
<evidence type="ECO:0000313" key="16">
    <source>
        <dbReference type="EMBL" id="MCY0967444.1"/>
    </source>
</evidence>
<keyword evidence="9 13" id="KW-1133">Transmembrane helix</keyword>
<dbReference type="InterPro" id="IPR005467">
    <property type="entry name" value="His_kinase_dom"/>
</dbReference>
<dbReference type="InterPro" id="IPR035965">
    <property type="entry name" value="PAS-like_dom_sf"/>
</dbReference>
<keyword evidence="7 13" id="KW-0812">Transmembrane</keyword>
<evidence type="ECO:0000256" key="10">
    <source>
        <dbReference type="ARBA" id="ARBA00023136"/>
    </source>
</evidence>